<feature type="compositionally biased region" description="Basic and acidic residues" evidence="2">
    <location>
        <begin position="618"/>
        <end position="633"/>
    </location>
</feature>
<feature type="compositionally biased region" description="Basic and acidic residues" evidence="2">
    <location>
        <begin position="529"/>
        <end position="545"/>
    </location>
</feature>
<dbReference type="Proteomes" id="UP001295794">
    <property type="component" value="Unassembled WGS sequence"/>
</dbReference>
<comment type="caution">
    <text evidence="3">The sequence shown here is derived from an EMBL/GenBank/DDBJ whole genome shotgun (WGS) entry which is preliminary data.</text>
</comment>
<feature type="compositionally biased region" description="Basic and acidic residues" evidence="2">
    <location>
        <begin position="83"/>
        <end position="94"/>
    </location>
</feature>
<organism evidence="3 4">
    <name type="scientific">Mycena citricolor</name>
    <dbReference type="NCBI Taxonomy" id="2018698"/>
    <lineage>
        <taxon>Eukaryota</taxon>
        <taxon>Fungi</taxon>
        <taxon>Dikarya</taxon>
        <taxon>Basidiomycota</taxon>
        <taxon>Agaricomycotina</taxon>
        <taxon>Agaricomycetes</taxon>
        <taxon>Agaricomycetidae</taxon>
        <taxon>Agaricales</taxon>
        <taxon>Marasmiineae</taxon>
        <taxon>Mycenaceae</taxon>
        <taxon>Mycena</taxon>
    </lineage>
</organism>
<evidence type="ECO:0000256" key="1">
    <source>
        <dbReference type="ARBA" id="ARBA00022581"/>
    </source>
</evidence>
<feature type="compositionally biased region" description="Low complexity" evidence="2">
    <location>
        <begin position="298"/>
        <end position="307"/>
    </location>
</feature>
<feature type="region of interest" description="Disordered" evidence="2">
    <location>
        <begin position="1"/>
        <end position="267"/>
    </location>
</feature>
<feature type="region of interest" description="Disordered" evidence="2">
    <location>
        <begin position="601"/>
        <end position="683"/>
    </location>
</feature>
<dbReference type="PANTHER" id="PTHR13037">
    <property type="entry name" value="FORMIN"/>
    <property type="match status" value="1"/>
</dbReference>
<protein>
    <submittedName>
        <fullName evidence="3">Uncharacterized protein</fullName>
    </submittedName>
</protein>
<feature type="compositionally biased region" description="Polar residues" evidence="2">
    <location>
        <begin position="62"/>
        <end position="82"/>
    </location>
</feature>
<evidence type="ECO:0000313" key="3">
    <source>
        <dbReference type="EMBL" id="CAK5262247.1"/>
    </source>
</evidence>
<feature type="region of interest" description="Disordered" evidence="2">
    <location>
        <begin position="279"/>
        <end position="312"/>
    </location>
</feature>
<feature type="compositionally biased region" description="Low complexity" evidence="2">
    <location>
        <begin position="486"/>
        <end position="496"/>
    </location>
</feature>
<reference evidence="3" key="1">
    <citation type="submission" date="2023-11" db="EMBL/GenBank/DDBJ databases">
        <authorList>
            <person name="De Vega J J."/>
            <person name="De Vega J J."/>
        </authorList>
    </citation>
    <scope>NUCLEOTIDE SEQUENCE</scope>
</reference>
<feature type="compositionally biased region" description="Pro residues" evidence="2">
    <location>
        <begin position="474"/>
        <end position="485"/>
    </location>
</feature>
<feature type="compositionally biased region" description="Polar residues" evidence="2">
    <location>
        <begin position="195"/>
        <end position="212"/>
    </location>
</feature>
<feature type="compositionally biased region" description="Pro residues" evidence="2">
    <location>
        <begin position="12"/>
        <end position="33"/>
    </location>
</feature>
<feature type="compositionally biased region" description="Pro residues" evidence="2">
    <location>
        <begin position="124"/>
        <end position="137"/>
    </location>
</feature>
<accession>A0AAD2GU10</accession>
<keyword evidence="4" id="KW-1185">Reference proteome</keyword>
<evidence type="ECO:0000313" key="4">
    <source>
        <dbReference type="Proteomes" id="UP001295794"/>
    </source>
</evidence>
<feature type="compositionally biased region" description="Polar residues" evidence="2">
    <location>
        <begin position="285"/>
        <end position="296"/>
    </location>
</feature>
<evidence type="ECO:0000256" key="2">
    <source>
        <dbReference type="SAM" id="MobiDB-lite"/>
    </source>
</evidence>
<feature type="region of interest" description="Disordered" evidence="2">
    <location>
        <begin position="414"/>
        <end position="570"/>
    </location>
</feature>
<feature type="region of interest" description="Disordered" evidence="2">
    <location>
        <begin position="854"/>
        <end position="890"/>
    </location>
</feature>
<feature type="compositionally biased region" description="Low complexity" evidence="2">
    <location>
        <begin position="862"/>
        <end position="884"/>
    </location>
</feature>
<dbReference type="EMBL" id="CAVNYO010000012">
    <property type="protein sequence ID" value="CAK5262247.1"/>
    <property type="molecule type" value="Genomic_DNA"/>
</dbReference>
<proteinExistence type="predicted"/>
<feature type="compositionally biased region" description="Polar residues" evidence="2">
    <location>
        <begin position="638"/>
        <end position="649"/>
    </location>
</feature>
<sequence>MAGFLRKKKVDPGPPPADNPPPPPLLNAAPPPLFARFASSLQAQDAAPKTTGPRVSGPMSLASASQRHNNHTGSSSKAATGQQRDEMRQSRRPGETVYTQPQIHYSQTSASNGGVPPHSRHSPPPRSQTLPQPPSASPAPVDLPNRRLSHVADKPLPALQSRSPDPLAAPPPSSALPPNRRISARGYPQPGSAPQRFTTTNGRVQPEFSSQGPMGRYPNETGAPDFRNAHKLPDAGGSGSGAPVEIVPASEARTTPGLGASEPRLGSFAASGTLRTAPYEEYDPSLSSATQPTNPGYASPSPAAAAPDTPIKNNMGVTLSSIDVQTYHAHGSARNKRVSAPPVRGKPLIFAAMEPATEKPQLTHDPRMAYPSPPSEAAIHRIPPLKPEDNNANLGFDFDLDYNFSRALDDWGDARQQAHAPPPLRIPNGFPANGPPPVSQTKSGDKLSSPVNGFSSPISAPPPPLSVPVSFIPTPAPPSPSPSPPRRVSVARSPMRVGPPQMPNGFGSPRSPPQQNLPARSPSPPPRAVDVRPLDVRPIEVKPIDVKPPTAHRTLVKPRSTTPQRKPSIPQIVPEVNRQSMLLLDEDPFAKIEGVRVMAPSVSSPVSSSAEESLDAEVSEKASVSEKAADLSERATVVSENATAPSTPERTVASLPSAPSSPEDYRAARSQRRGNVLDKAPPPSVLGVEVRETRIPGPFPLALFVAHPQLLTALLPYLSFYEWCILSAVSKEIRITFVGTKDLREAALERYLRTVGYARWTWADPDPLELTLLDLHDYMRGVSLPSHEYSRVADAYVQSFNLPPDVRDPVHLTMARSLTSSTRAYTRVVLRLRAQAEREASDAAALKYSMPPPRRIVSNGYSSSRSSPSRTSSRAPSPTPFGGSHHSHPGHAAPFRSPLFKLRRAPLLRVFVPSPDGDWLSDKSVLECEAELKRAGVLNLLRVGDVVWDIAVGDEGNVGRLIWDGSYLIDLDYKYSAVGDLPQYLPTLAFPPSYFHRVIRTGPTSTNPVAHMDISPWGHEIAANLQLLQDRIRTETPQGNVHNVVRWVHRSSFVIRPPARNRASMSPSRGSRPESPRIPIPESAGLFVDPGWYGTIVVETEGTNEALADLQDRCPGAFPPRAGGQPTVVLKEAKDARKVWKILREKSRPAEIWIRAVGPKERLF</sequence>
<feature type="compositionally biased region" description="Polar residues" evidence="2">
    <location>
        <begin position="97"/>
        <end position="112"/>
    </location>
</feature>
<gene>
    <name evidence="3" type="ORF">MYCIT1_LOCUS796</name>
</gene>
<feature type="compositionally biased region" description="Low complexity" evidence="2">
    <location>
        <begin position="601"/>
        <end position="611"/>
    </location>
</feature>
<feature type="region of interest" description="Disordered" evidence="2">
    <location>
        <begin position="1058"/>
        <end position="1080"/>
    </location>
</feature>
<dbReference type="AlphaFoldDB" id="A0AAD2GU10"/>
<keyword evidence="1" id="KW-0945">Host-virus interaction</keyword>
<dbReference type="PANTHER" id="PTHR13037:SF24">
    <property type="entry name" value="POLYCOMB PROTEIN PCL-RELATED"/>
    <property type="match status" value="1"/>
</dbReference>
<name>A0AAD2GU10_9AGAR</name>